<sequence>MASLRNLPVELHYQVLFYLVDIVDQIAAANTCPLWCKILGTKGFFEDRYQTIPRCNPGFPQIHKLLLLSSDRQISCTTRNGAVEAYGIRFLNNQNNHGRDPNSFRSWDISACSFLEEPPFRITGSGALAEPRDFHPYVEMNTWLPAGYRHYSKLYESKFIRSLVEGFILGRIRKTAILGGSDLLVETIVVKIVISAMDDLKISLSGAGPALKFTFMNVGH</sequence>
<proteinExistence type="predicted"/>
<dbReference type="InterPro" id="IPR036047">
    <property type="entry name" value="F-box-like_dom_sf"/>
</dbReference>
<evidence type="ECO:0000313" key="1">
    <source>
        <dbReference type="EMBL" id="KAF3130260.1"/>
    </source>
</evidence>
<reference evidence="1 2" key="1">
    <citation type="submission" date="2019-06" db="EMBL/GenBank/DDBJ databases">
        <authorList>
            <person name="Palmer J.M."/>
        </authorList>
    </citation>
    <scope>NUCLEOTIDE SEQUENCE [LARGE SCALE GENOMIC DNA]</scope>
    <source>
        <strain evidence="1 2">TWF703</strain>
    </source>
</reference>
<gene>
    <name evidence="1" type="ORF">TWF703_008248</name>
</gene>
<accession>A0A7C8K0X4</accession>
<dbReference type="Proteomes" id="UP000480548">
    <property type="component" value="Unassembled WGS sequence"/>
</dbReference>
<comment type="caution">
    <text evidence="1">The sequence shown here is derived from an EMBL/GenBank/DDBJ whole genome shotgun (WGS) entry which is preliminary data.</text>
</comment>
<dbReference type="AlphaFoldDB" id="A0A7C8K0X4"/>
<dbReference type="SUPFAM" id="SSF81383">
    <property type="entry name" value="F-box domain"/>
    <property type="match status" value="1"/>
</dbReference>
<evidence type="ECO:0008006" key="3">
    <source>
        <dbReference type="Google" id="ProtNLM"/>
    </source>
</evidence>
<evidence type="ECO:0000313" key="2">
    <source>
        <dbReference type="Proteomes" id="UP000480548"/>
    </source>
</evidence>
<organism evidence="1 2">
    <name type="scientific">Orbilia oligospora</name>
    <name type="common">Nematode-trapping fungus</name>
    <name type="synonym">Arthrobotrys oligospora</name>
    <dbReference type="NCBI Taxonomy" id="2813651"/>
    <lineage>
        <taxon>Eukaryota</taxon>
        <taxon>Fungi</taxon>
        <taxon>Dikarya</taxon>
        <taxon>Ascomycota</taxon>
        <taxon>Pezizomycotina</taxon>
        <taxon>Orbiliomycetes</taxon>
        <taxon>Orbiliales</taxon>
        <taxon>Orbiliaceae</taxon>
        <taxon>Orbilia</taxon>
    </lineage>
</organism>
<protein>
    <recommendedName>
        <fullName evidence="3">F-box domain-containing protein</fullName>
    </recommendedName>
</protein>
<dbReference type="EMBL" id="WIQZ01000055">
    <property type="protein sequence ID" value="KAF3130260.1"/>
    <property type="molecule type" value="Genomic_DNA"/>
</dbReference>
<name>A0A7C8K0X4_ORBOL</name>